<reference evidence="2 3" key="1">
    <citation type="submission" date="2019-07" db="EMBL/GenBank/DDBJ databases">
        <authorList>
            <person name="Hibberd C M."/>
            <person name="Gehrig L. J."/>
            <person name="Chang H.-W."/>
            <person name="Venkatesh S."/>
        </authorList>
    </citation>
    <scope>NUCLEOTIDE SEQUENCE [LARGE SCALE GENOMIC DNA]</scope>
    <source>
        <strain evidence="2">Faecalibacterium_prausnitzii_JG_BgPS064</strain>
    </source>
</reference>
<protein>
    <submittedName>
        <fullName evidence="1">DUF2442 domain-containing protein</fullName>
    </submittedName>
</protein>
<organism evidence="2 3">
    <name type="scientific">Faecalibacterium prausnitzii</name>
    <dbReference type="NCBI Taxonomy" id="853"/>
    <lineage>
        <taxon>Bacteria</taxon>
        <taxon>Bacillati</taxon>
        <taxon>Bacillota</taxon>
        <taxon>Clostridia</taxon>
        <taxon>Eubacteriales</taxon>
        <taxon>Oscillospiraceae</taxon>
        <taxon>Faecalibacterium</taxon>
    </lineage>
</organism>
<evidence type="ECO:0000313" key="2">
    <source>
        <dbReference type="EMBL" id="VUW92428.1"/>
    </source>
</evidence>
<dbReference type="EMBL" id="CABHMY010000022">
    <property type="protein sequence ID" value="VUW92428.1"/>
    <property type="molecule type" value="Genomic_DNA"/>
</dbReference>
<dbReference type="AlphaFoldDB" id="A0A564SCH0"/>
<reference evidence="1" key="2">
    <citation type="submission" date="2021-02" db="EMBL/GenBank/DDBJ databases">
        <title>Infant gut strain persistence is associated with maternal origin, phylogeny, and functional potential including surface adhesion and iron acquisition.</title>
        <authorList>
            <person name="Lou Y.C."/>
        </authorList>
    </citation>
    <scope>NUCLEOTIDE SEQUENCE</scope>
    <source>
        <strain evidence="1">L3_101_367G1_dasL3_101_367G1_metabat.metabat.26</strain>
    </source>
</reference>
<evidence type="ECO:0000313" key="3">
    <source>
        <dbReference type="Proteomes" id="UP000406184"/>
    </source>
</evidence>
<dbReference type="Pfam" id="PF10387">
    <property type="entry name" value="DUF2442"/>
    <property type="match status" value="1"/>
</dbReference>
<dbReference type="Proteomes" id="UP000406184">
    <property type="component" value="Unassembled WGS sequence"/>
</dbReference>
<dbReference type="InterPro" id="IPR018841">
    <property type="entry name" value="DUF2442"/>
</dbReference>
<dbReference type="SUPFAM" id="SSF143880">
    <property type="entry name" value="NE0471 N-terminal domain-like"/>
    <property type="match status" value="1"/>
</dbReference>
<dbReference type="Proteomes" id="UP000733372">
    <property type="component" value="Unassembled WGS sequence"/>
</dbReference>
<accession>A0A564SCH0</accession>
<sequence length="98" mass="11075">MEYMPKVLQAVAGEDFTLYLYFSDGSVRLYDAKPILERGGVFEPMRDENFFREHLTVLNDTAAWDVNGDFDPCSCIDLDPIELYESSVVVADPLETAS</sequence>
<dbReference type="RefSeq" id="WP_015565064.1">
    <property type="nucleotide sequence ID" value="NZ_CABHMY010000022.1"/>
</dbReference>
<dbReference type="InterPro" id="IPR036782">
    <property type="entry name" value="NE0471-like_N"/>
</dbReference>
<keyword evidence="3" id="KW-1185">Reference proteome</keyword>
<dbReference type="EMBL" id="JAGZAM010000029">
    <property type="protein sequence ID" value="MBS5688586.1"/>
    <property type="molecule type" value="Genomic_DNA"/>
</dbReference>
<dbReference type="Gene3D" id="3.30.2020.10">
    <property type="entry name" value="NE0471-like N-terminal domain"/>
    <property type="match status" value="1"/>
</dbReference>
<gene>
    <name evidence="2" type="ORF">FPPS064S07_01978</name>
    <name evidence="1" type="ORF">KHW66_11560</name>
</gene>
<proteinExistence type="predicted"/>
<evidence type="ECO:0000313" key="1">
    <source>
        <dbReference type="EMBL" id="MBS5688586.1"/>
    </source>
</evidence>
<name>A0A564SCH0_9FIRM</name>